<proteinExistence type="predicted"/>
<feature type="compositionally biased region" description="Low complexity" evidence="1">
    <location>
        <begin position="566"/>
        <end position="576"/>
    </location>
</feature>
<evidence type="ECO:0000259" key="3">
    <source>
        <dbReference type="Pfam" id="PF25547"/>
    </source>
</evidence>
<keyword evidence="2" id="KW-0472">Membrane</keyword>
<feature type="transmembrane region" description="Helical" evidence="2">
    <location>
        <begin position="113"/>
        <end position="139"/>
    </location>
</feature>
<feature type="compositionally biased region" description="Polar residues" evidence="1">
    <location>
        <begin position="457"/>
        <end position="473"/>
    </location>
</feature>
<protein>
    <recommendedName>
        <fullName evidence="3">Outer membrane channel protein CpnT-like N-terminal domain-containing protein</fullName>
    </recommendedName>
</protein>
<keyword evidence="2" id="KW-1133">Transmembrane helix</keyword>
<evidence type="ECO:0000256" key="1">
    <source>
        <dbReference type="SAM" id="MobiDB-lite"/>
    </source>
</evidence>
<evidence type="ECO:0000313" key="4">
    <source>
        <dbReference type="EMBL" id="ANN15878.1"/>
    </source>
</evidence>
<dbReference type="RefSeq" id="WP_065912776.1">
    <property type="nucleotide sequence ID" value="NZ_CP016174.1"/>
</dbReference>
<feature type="compositionally biased region" description="Gly residues" evidence="1">
    <location>
        <begin position="1051"/>
        <end position="1073"/>
    </location>
</feature>
<dbReference type="EMBL" id="CP016174">
    <property type="protein sequence ID" value="ANN15878.1"/>
    <property type="molecule type" value="Genomic_DNA"/>
</dbReference>
<reference evidence="4 5" key="1">
    <citation type="journal article" date="2015" name="Genome Announc.">
        <title>Draft Genome Sequence of Norvancomycin-Producing Strain Amycolatopsis orientalis CPCC200066.</title>
        <authorList>
            <person name="Lei X."/>
            <person name="Yuan F."/>
            <person name="Shi Y."/>
            <person name="Li X."/>
            <person name="Wang L."/>
            <person name="Hong B."/>
        </authorList>
    </citation>
    <scope>NUCLEOTIDE SEQUENCE [LARGE SCALE GENOMIC DNA]</scope>
    <source>
        <strain evidence="4 5">B-37</strain>
    </source>
</reference>
<feature type="compositionally biased region" description="Basic and acidic residues" evidence="1">
    <location>
        <begin position="838"/>
        <end position="847"/>
    </location>
</feature>
<feature type="domain" description="Outer membrane channel protein CpnT-like N-terminal" evidence="3">
    <location>
        <begin position="11"/>
        <end position="135"/>
    </location>
</feature>
<evidence type="ECO:0000313" key="5">
    <source>
        <dbReference type="Proteomes" id="UP000093695"/>
    </source>
</evidence>
<dbReference type="AlphaFoldDB" id="A0A193BUM1"/>
<feature type="region of interest" description="Disordered" evidence="1">
    <location>
        <begin position="339"/>
        <end position="854"/>
    </location>
</feature>
<feature type="compositionally biased region" description="Basic and acidic residues" evidence="1">
    <location>
        <begin position="686"/>
        <end position="722"/>
    </location>
</feature>
<dbReference type="Pfam" id="PF25547">
    <property type="entry name" value="WXG100_2"/>
    <property type="match status" value="1"/>
</dbReference>
<accession>A0A193BUM1</accession>
<keyword evidence="2" id="KW-0812">Transmembrane</keyword>
<feature type="compositionally biased region" description="Polar residues" evidence="1">
    <location>
        <begin position="556"/>
        <end position="565"/>
    </location>
</feature>
<dbReference type="KEGG" id="aori:SD37_09630"/>
<feature type="compositionally biased region" description="Low complexity" evidence="1">
    <location>
        <begin position="505"/>
        <end position="543"/>
    </location>
</feature>
<name>A0A193BUM1_AMYOR</name>
<gene>
    <name evidence="4" type="ORF">SD37_09630</name>
</gene>
<feature type="region of interest" description="Disordered" evidence="1">
    <location>
        <begin position="1051"/>
        <end position="1086"/>
    </location>
</feature>
<feature type="compositionally biased region" description="Basic and acidic residues" evidence="1">
    <location>
        <begin position="370"/>
        <end position="399"/>
    </location>
</feature>
<dbReference type="InterPro" id="IPR057746">
    <property type="entry name" value="CpnT-like_N"/>
</dbReference>
<feature type="compositionally biased region" description="Low complexity" evidence="1">
    <location>
        <begin position="633"/>
        <end position="643"/>
    </location>
</feature>
<keyword evidence="5" id="KW-1185">Reference proteome</keyword>
<dbReference type="STRING" id="31958.SD37_09630"/>
<feature type="compositionally biased region" description="Basic and acidic residues" evidence="1">
    <location>
        <begin position="1074"/>
        <end position="1086"/>
    </location>
</feature>
<organism evidence="4 5">
    <name type="scientific">Amycolatopsis orientalis</name>
    <name type="common">Nocardia orientalis</name>
    <dbReference type="NCBI Taxonomy" id="31958"/>
    <lineage>
        <taxon>Bacteria</taxon>
        <taxon>Bacillati</taxon>
        <taxon>Actinomycetota</taxon>
        <taxon>Actinomycetes</taxon>
        <taxon>Pseudonocardiales</taxon>
        <taxon>Pseudonocardiaceae</taxon>
        <taxon>Amycolatopsis</taxon>
    </lineage>
</organism>
<feature type="compositionally biased region" description="Polar residues" evidence="1">
    <location>
        <begin position="479"/>
        <end position="502"/>
    </location>
</feature>
<evidence type="ECO:0000256" key="2">
    <source>
        <dbReference type="SAM" id="Phobius"/>
    </source>
</evidence>
<sequence length="1086" mass="110294">MLESGDGPVKPPKELQGFLKALAGMEWPEGNVRSMRAMSQAWWDFVPVAEDFARDVRARAADLDRSMDGEYAQAMAEYLTGSAVKALHELIGYAKSLSKTLRTAAANVEKAQILLWVAAALAIIQIIYLLSTLILSWMVPIVKAATALTLRMVVQQLLLKLSTLGLQKMTFEGVKQAMVRIAPFVQRGAIDVGVSAGFGAALLTSVDYFTQLGQMGSGKRDELDKESVWKATVGGAIGGAAAGMVMGGARVFVHSAQTAARDLGKKIPRGLVLLGQGSFASLQVAMVPLSNAIINELLKNPDAVWGGFLGGMSAFGRPHRPGEAGGGEDMKIDVADLHAPSTGGVEKPGGSGDGGSVSSERPPSYVSYVEDEKAPSYTDEKSGDFGEKGVVSEKGESERPALSIRPLPDEKVAGADARSPQSQAPGARGSETREVSEGQPVVAQSISGSSGKPVGQLFTSQPSTVTAPATGRTSGEVPSGQSSSAGSVPTSTGGPVTGNGQVHTGGESRAAASAGGQPASAHAGSPGQPAAATAGGPAQPGAPKTGDTGPAEGATQPATSKTDGTASAPKADSPAAPGTPKVEGVAPAPKVEGAAPVPKADSAAPVPKVEGVAPGTPKVEGVAPGTPKVEGVAPAPKADSPAAPGTPKVEGAAPVPKADSPAAPGTPKVDSAAPVPKVDGAAPAPKLEEAGPVKDQPEAERPVPENGKDGARQPVVVEDKRPVPASGQSAANQAGRADSAANAPGSQDAARPVSGGRPESGGSPAQQPVRGEAQPGGDRPARTEASPAAQSSKGDVPQPARPPGENARPATESVAAQRGLRPSGEAGTPEKQQPAGRTGEDKPRADSGVDSGAVQAAVLAAQLGTTRPDHAARSFEDGHTAGPVAEFVTTAAWDAVRDSVPATRHWGERREASTGGEDGITQLRFSERRGAEWPGEVAPAQWVRELSVPVELVSKKGGVDGNARRAFARAIEEKLDQEVNGRYRLPGRDQLHVVLDAWVSEAPPRPGWERDGLRRVPVEVGTKAGVGSCRGGPGTSTRRWGNCCGSSGRGEIGGAGESGWCGGGAEYPSGRGGSRGDRGHDPGHRG</sequence>
<dbReference type="Proteomes" id="UP000093695">
    <property type="component" value="Chromosome"/>
</dbReference>
<feature type="compositionally biased region" description="Gly residues" evidence="1">
    <location>
        <begin position="346"/>
        <end position="355"/>
    </location>
</feature>